<sequence length="509" mass="57900">MASSFNHHIPERSVSSTTENVAESRGVSIDDTSKTAGAEKPALTLPPVIPSGHQHRTLVLCFDGTGDQFDNDNSNIVQFVSLLKKDDRQKQCVYYQTGIGTYTGSNRSVSIFKSGIRKIIDTMFAHSIDAHIMGGYKFLMQNSSQVCFTKLPPSNSEQVPFAYTMYLRTDGVGWEQANEFKRAFSINVEIEFLGVWDTVGSIGFKPWGLPFATCNRFIKTYRHAVSLDERRAKFQVNLWNKPSDEEAKLGLHEHQEGNGKPETDIKEVWFAGCHCDVGGGSVSNTTENSLARIPLRWMVREVFRTNAGILFLTDRLPEIGLNPSTIYPVVLDRPDPRSVKTGKISEPLPTEYPTRPSAFSIWGKPINNVTSIKRRKIFLSEEDEELKDALSPIHDQMVIKPWWWLFEYLPLPLRRQWGPKGEWDTSIRCLPNRGSARAVDQSNGKRLKVHRSVKMRMDAEYEDEHKRRKRQKYRPGVLTHPEGSWLFQLGVKTGLLNQAPDFVDPEWVE</sequence>
<feature type="region of interest" description="Disordered" evidence="1">
    <location>
        <begin position="1"/>
        <end position="49"/>
    </location>
</feature>
<dbReference type="AlphaFoldDB" id="A0A4Q2DDY7"/>
<dbReference type="Pfam" id="PF09994">
    <property type="entry name" value="T6SS_Tle1-like_cat"/>
    <property type="match status" value="2"/>
</dbReference>
<dbReference type="PANTHER" id="PTHR33840">
    <property type="match status" value="1"/>
</dbReference>
<evidence type="ECO:0000259" key="2">
    <source>
        <dbReference type="Pfam" id="PF09994"/>
    </source>
</evidence>
<keyword evidence="4" id="KW-1185">Reference proteome</keyword>
<reference evidence="3 4" key="1">
    <citation type="submission" date="2019-01" db="EMBL/GenBank/DDBJ databases">
        <title>Draft genome sequence of Psathyrella aberdarensis IHI B618.</title>
        <authorList>
            <person name="Buettner E."/>
            <person name="Kellner H."/>
        </authorList>
    </citation>
    <scope>NUCLEOTIDE SEQUENCE [LARGE SCALE GENOMIC DNA]</scope>
    <source>
        <strain evidence="3 4">IHI B618</strain>
    </source>
</reference>
<dbReference type="Proteomes" id="UP000290288">
    <property type="component" value="Unassembled WGS sequence"/>
</dbReference>
<feature type="domain" description="T6SS Phospholipase effector Tle1-like catalytic" evidence="2">
    <location>
        <begin position="56"/>
        <end position="144"/>
    </location>
</feature>
<feature type="domain" description="T6SS Phospholipase effector Tle1-like catalytic" evidence="2">
    <location>
        <begin position="151"/>
        <end position="301"/>
    </location>
</feature>
<dbReference type="EMBL" id="SDEE01000301">
    <property type="protein sequence ID" value="RXW17940.1"/>
    <property type="molecule type" value="Genomic_DNA"/>
</dbReference>
<organism evidence="3 4">
    <name type="scientific">Candolleomyces aberdarensis</name>
    <dbReference type="NCBI Taxonomy" id="2316362"/>
    <lineage>
        <taxon>Eukaryota</taxon>
        <taxon>Fungi</taxon>
        <taxon>Dikarya</taxon>
        <taxon>Basidiomycota</taxon>
        <taxon>Agaricomycotina</taxon>
        <taxon>Agaricomycetes</taxon>
        <taxon>Agaricomycetidae</taxon>
        <taxon>Agaricales</taxon>
        <taxon>Agaricineae</taxon>
        <taxon>Psathyrellaceae</taxon>
        <taxon>Candolleomyces</taxon>
    </lineage>
</organism>
<gene>
    <name evidence="3" type="ORF">EST38_g7911</name>
</gene>
<dbReference type="STRING" id="2316362.A0A4Q2DDY7"/>
<evidence type="ECO:0000313" key="4">
    <source>
        <dbReference type="Proteomes" id="UP000290288"/>
    </source>
</evidence>
<accession>A0A4Q2DDY7</accession>
<evidence type="ECO:0000256" key="1">
    <source>
        <dbReference type="SAM" id="MobiDB-lite"/>
    </source>
</evidence>
<dbReference type="InterPro" id="IPR018712">
    <property type="entry name" value="Tle1-like_cat"/>
</dbReference>
<dbReference type="OrthoDB" id="3162439at2759"/>
<dbReference type="PANTHER" id="PTHR33840:SF1">
    <property type="entry name" value="TLE1 PHOSPHOLIPASE DOMAIN-CONTAINING PROTEIN"/>
    <property type="match status" value="1"/>
</dbReference>
<protein>
    <recommendedName>
        <fullName evidence="2">T6SS Phospholipase effector Tle1-like catalytic domain-containing protein</fullName>
    </recommendedName>
</protein>
<name>A0A4Q2DDY7_9AGAR</name>
<proteinExistence type="predicted"/>
<comment type="caution">
    <text evidence="3">The sequence shown here is derived from an EMBL/GenBank/DDBJ whole genome shotgun (WGS) entry which is preliminary data.</text>
</comment>
<evidence type="ECO:0000313" key="3">
    <source>
        <dbReference type="EMBL" id="RXW17940.1"/>
    </source>
</evidence>